<dbReference type="GO" id="GO:0000287">
    <property type="term" value="F:magnesium ion binding"/>
    <property type="evidence" value="ECO:0007669"/>
    <property type="project" value="UniProtKB-UniRule"/>
</dbReference>
<evidence type="ECO:0000256" key="4">
    <source>
        <dbReference type="ARBA" id="ARBA00022490"/>
    </source>
</evidence>
<dbReference type="PANTHER" id="PTHR11556">
    <property type="entry name" value="FRUCTOSE-1,6-BISPHOSPHATASE-RELATED"/>
    <property type="match status" value="1"/>
</dbReference>
<dbReference type="PROSITE" id="PS00124">
    <property type="entry name" value="FBPASE"/>
    <property type="match status" value="1"/>
</dbReference>
<feature type="binding site" evidence="9">
    <location>
        <position position="107"/>
    </location>
    <ligand>
        <name>Mg(2+)</name>
        <dbReference type="ChEBI" id="CHEBI:18420"/>
        <label>1</label>
    </ligand>
</feature>
<dbReference type="GO" id="GO:0005986">
    <property type="term" value="P:sucrose biosynthetic process"/>
    <property type="evidence" value="ECO:0007669"/>
    <property type="project" value="TreeGrafter"/>
</dbReference>
<evidence type="ECO:0000256" key="2">
    <source>
        <dbReference type="ARBA" id="ARBA00005215"/>
    </source>
</evidence>
<keyword evidence="4 9" id="KW-0963">Cytoplasm</keyword>
<comment type="subunit">
    <text evidence="9">Homotetramer.</text>
</comment>
<keyword evidence="14" id="KW-1185">Reference proteome</keyword>
<feature type="binding site" evidence="9">
    <location>
        <position position="193"/>
    </location>
    <ligand>
        <name>substrate</name>
    </ligand>
</feature>
<keyword evidence="7 9" id="KW-0460">Magnesium</keyword>
<feature type="domain" description="Fructose-1-6-bisphosphatase class 1 C-terminal" evidence="12">
    <location>
        <begin position="183"/>
        <end position="315"/>
    </location>
</feature>
<sequence>MQDLDAVLKQHAAQSDIDADVARAVNGLARAAAAISKLIRTPDKAANLGAIKGSANADGDDQKALDVLADDEITAQLHTAGVAIYLSEEQDTPIPLHADGTLIVASDPLDGSSNIDTNVSIGTIFSIMPAAGGSLQCGRNQLAAGFFVYGPQTTLLLTLGDGVLAFQMDDDGFFCDMGWQVAMPADTQEFGINTSNQRHWHAPVKAYIDACLDGRDGELKRNYNMRWVGSLVADAWRIFRRGGVFLYPADCRDGYSQGRLRLVYEANPVAMLVEQAGGKATNGTDSILDIQPQDLHERVAFIFGSMNEVDVIIGYHS</sequence>
<dbReference type="NCBIfam" id="NF006779">
    <property type="entry name" value="PRK09293.1-3"/>
    <property type="match status" value="1"/>
</dbReference>
<evidence type="ECO:0000256" key="9">
    <source>
        <dbReference type="HAMAP-Rule" id="MF_01855"/>
    </source>
</evidence>
<dbReference type="InterPro" id="IPR044015">
    <property type="entry name" value="FBPase_C_dom"/>
</dbReference>
<dbReference type="HAMAP" id="MF_01855">
    <property type="entry name" value="FBPase_class1"/>
    <property type="match status" value="1"/>
</dbReference>
<evidence type="ECO:0000256" key="5">
    <source>
        <dbReference type="ARBA" id="ARBA00022723"/>
    </source>
</evidence>
<evidence type="ECO:0000313" key="14">
    <source>
        <dbReference type="Proteomes" id="UP000007460"/>
    </source>
</evidence>
<comment type="catalytic activity">
    <reaction evidence="1 9">
        <text>beta-D-fructose 1,6-bisphosphate + H2O = beta-D-fructose 6-phosphate + phosphate</text>
        <dbReference type="Rhea" id="RHEA:11064"/>
        <dbReference type="ChEBI" id="CHEBI:15377"/>
        <dbReference type="ChEBI" id="CHEBI:32966"/>
        <dbReference type="ChEBI" id="CHEBI:43474"/>
        <dbReference type="ChEBI" id="CHEBI:57634"/>
        <dbReference type="EC" id="3.1.3.11"/>
    </reaction>
</comment>
<dbReference type="EC" id="3.1.3.11" evidence="9"/>
<dbReference type="AlphaFoldDB" id="D5BTQ9"/>
<dbReference type="PANTHER" id="PTHR11556:SF35">
    <property type="entry name" value="SEDOHEPTULOSE-1,7-BISPHOSPHATASE, CHLOROPLASTIC"/>
    <property type="match status" value="1"/>
</dbReference>
<feature type="binding site" evidence="9">
    <location>
        <position position="88"/>
    </location>
    <ligand>
        <name>Mg(2+)</name>
        <dbReference type="ChEBI" id="CHEBI:18420"/>
        <label>1</label>
    </ligand>
</feature>
<dbReference type="PIRSF" id="PIRSF500210">
    <property type="entry name" value="FBPtase"/>
    <property type="match status" value="1"/>
</dbReference>
<dbReference type="KEGG" id="apb:SAR116_1413"/>
<dbReference type="RefSeq" id="WP_013046283.1">
    <property type="nucleotide sequence ID" value="NC_014010.1"/>
</dbReference>
<evidence type="ECO:0000256" key="1">
    <source>
        <dbReference type="ARBA" id="ARBA00001273"/>
    </source>
</evidence>
<evidence type="ECO:0000259" key="12">
    <source>
        <dbReference type="Pfam" id="PF18913"/>
    </source>
</evidence>
<dbReference type="InterPro" id="IPR028343">
    <property type="entry name" value="FBPtase"/>
</dbReference>
<evidence type="ECO:0000313" key="13">
    <source>
        <dbReference type="EMBL" id="ADE39656.1"/>
    </source>
</evidence>
<dbReference type="UniPathway" id="UPA00138"/>
<dbReference type="Gene3D" id="3.30.540.10">
    <property type="entry name" value="Fructose-1,6-Bisphosphatase, subunit A, domain 1"/>
    <property type="match status" value="1"/>
</dbReference>
<dbReference type="Pfam" id="PF00316">
    <property type="entry name" value="FBPase"/>
    <property type="match status" value="1"/>
</dbReference>
<name>D5BTQ9_PUNMI</name>
<dbReference type="eggNOG" id="COG0158">
    <property type="taxonomic scope" value="Bacteria"/>
</dbReference>
<feature type="binding site" evidence="9">
    <location>
        <begin position="110"/>
        <end position="113"/>
    </location>
    <ligand>
        <name>substrate</name>
    </ligand>
</feature>
<evidence type="ECO:0000256" key="7">
    <source>
        <dbReference type="ARBA" id="ARBA00022842"/>
    </source>
</evidence>
<comment type="subcellular location">
    <subcellularLocation>
        <location evidence="9">Cytoplasm</location>
    </subcellularLocation>
</comment>
<dbReference type="PIRSF" id="PIRSF000904">
    <property type="entry name" value="FBPtase_SBPase"/>
    <property type="match status" value="1"/>
</dbReference>
<organism evidence="13 14">
    <name type="scientific">Puniceispirillum marinum (strain IMCC1322)</name>
    <dbReference type="NCBI Taxonomy" id="488538"/>
    <lineage>
        <taxon>Bacteria</taxon>
        <taxon>Pseudomonadati</taxon>
        <taxon>Pseudomonadota</taxon>
        <taxon>Alphaproteobacteria</taxon>
        <taxon>Candidatus Puniceispirillales</taxon>
        <taxon>Candidatus Puniceispirillaceae</taxon>
        <taxon>Candidatus Puniceispirillum</taxon>
    </lineage>
</organism>
<keyword evidence="5 9" id="KW-0479">Metal-binding</keyword>
<protein>
    <recommendedName>
        <fullName evidence="9">Fructose-1,6-bisphosphatase class 1</fullName>
        <shortName evidence="9">FBPase class 1</shortName>
        <ecNumber evidence="9">3.1.3.11</ecNumber>
    </recommendedName>
    <alternativeName>
        <fullName evidence="9">D-fructose-1,6-bisphosphate 1-phosphohydrolase class 1</fullName>
    </alternativeName>
</protein>
<evidence type="ECO:0000259" key="11">
    <source>
        <dbReference type="Pfam" id="PF00316"/>
    </source>
</evidence>
<feature type="domain" description="Fructose-1-6-bisphosphatase class I N-terminal" evidence="11">
    <location>
        <begin position="8"/>
        <end position="175"/>
    </location>
</feature>
<dbReference type="GO" id="GO:0042132">
    <property type="term" value="F:fructose 1,6-bisphosphate 1-phosphatase activity"/>
    <property type="evidence" value="ECO:0007669"/>
    <property type="project" value="UniProtKB-UniRule"/>
</dbReference>
<comment type="caution">
    <text evidence="9">Lacks conserved residue(s) required for the propagation of feature annotation.</text>
</comment>
<keyword evidence="6 9" id="KW-0378">Hydrolase</keyword>
<dbReference type="InterPro" id="IPR000146">
    <property type="entry name" value="FBPase_class-1"/>
</dbReference>
<dbReference type="InterPro" id="IPR033391">
    <property type="entry name" value="FBPase_N"/>
</dbReference>
<dbReference type="GO" id="GO:0005829">
    <property type="term" value="C:cytosol"/>
    <property type="evidence" value="ECO:0007669"/>
    <property type="project" value="TreeGrafter"/>
</dbReference>
<dbReference type="GO" id="GO:0006002">
    <property type="term" value="P:fructose 6-phosphate metabolic process"/>
    <property type="evidence" value="ECO:0007669"/>
    <property type="project" value="TreeGrafter"/>
</dbReference>
<dbReference type="GO" id="GO:0006094">
    <property type="term" value="P:gluconeogenesis"/>
    <property type="evidence" value="ECO:0007669"/>
    <property type="project" value="UniProtKB-UniRule"/>
</dbReference>
<dbReference type="Pfam" id="PF18913">
    <property type="entry name" value="FBPase_C"/>
    <property type="match status" value="1"/>
</dbReference>
<comment type="cofactor">
    <cofactor evidence="9">
        <name>Mg(2+)</name>
        <dbReference type="ChEBI" id="CHEBI:18420"/>
    </cofactor>
    <text evidence="9">Binds 2 magnesium ions per subunit.</text>
</comment>
<dbReference type="EMBL" id="CP001751">
    <property type="protein sequence ID" value="ADE39656.1"/>
    <property type="molecule type" value="Genomic_DNA"/>
</dbReference>
<comment type="pathway">
    <text evidence="9">Carbohydrate biosynthesis; gluconeogenesis.</text>
</comment>
<comment type="pathway">
    <text evidence="2">Carbohydrate biosynthesis; Calvin cycle.</text>
</comment>
<proteinExistence type="inferred from homology"/>
<dbReference type="GO" id="GO:0006000">
    <property type="term" value="P:fructose metabolic process"/>
    <property type="evidence" value="ECO:0007669"/>
    <property type="project" value="TreeGrafter"/>
</dbReference>
<dbReference type="FunFam" id="3.40.190.80:FF:000011">
    <property type="entry name" value="Fructose-1,6-bisphosphatase class 1"/>
    <property type="match status" value="1"/>
</dbReference>
<evidence type="ECO:0000256" key="8">
    <source>
        <dbReference type="ARBA" id="ARBA00023277"/>
    </source>
</evidence>
<comment type="similarity">
    <text evidence="3 9 10">Belongs to the FBPase class 1 family.</text>
</comment>
<feature type="binding site" evidence="9">
    <location>
        <position position="110"/>
    </location>
    <ligand>
        <name>Mg(2+)</name>
        <dbReference type="ChEBI" id="CHEBI:18420"/>
        <label>2</label>
    </ligand>
</feature>
<dbReference type="InterPro" id="IPR020548">
    <property type="entry name" value="Fructose_bisphosphatase_AS"/>
</dbReference>
<dbReference type="STRING" id="488538.SAR116_1413"/>
<feature type="binding site" evidence="9">
    <location>
        <position position="107"/>
    </location>
    <ligand>
        <name>Mg(2+)</name>
        <dbReference type="ChEBI" id="CHEBI:18420"/>
        <label>2</label>
    </ligand>
</feature>
<keyword evidence="8 9" id="KW-0119">Carbohydrate metabolism</keyword>
<dbReference type="Proteomes" id="UP000007460">
    <property type="component" value="Chromosome"/>
</dbReference>
<dbReference type="NCBIfam" id="NF006780">
    <property type="entry name" value="PRK09293.1-4"/>
    <property type="match status" value="1"/>
</dbReference>
<dbReference type="PRINTS" id="PR00115">
    <property type="entry name" value="F16BPHPHTASE"/>
</dbReference>
<dbReference type="Gene3D" id="3.40.190.80">
    <property type="match status" value="1"/>
</dbReference>
<evidence type="ECO:0000256" key="6">
    <source>
        <dbReference type="ARBA" id="ARBA00022801"/>
    </source>
</evidence>
<feature type="binding site" evidence="9">
    <location>
        <position position="109"/>
    </location>
    <ligand>
        <name>Mg(2+)</name>
        <dbReference type="ChEBI" id="CHEBI:18420"/>
        <label>1</label>
    </ligand>
</feature>
<evidence type="ECO:0000256" key="3">
    <source>
        <dbReference type="ARBA" id="ARBA00010941"/>
    </source>
</evidence>
<evidence type="ECO:0000256" key="10">
    <source>
        <dbReference type="RuleBase" id="RU000508"/>
    </source>
</evidence>
<dbReference type="HOGENOM" id="CLU_039977_0_0_5"/>
<dbReference type="SUPFAM" id="SSF56655">
    <property type="entry name" value="Carbohydrate phosphatase"/>
    <property type="match status" value="1"/>
</dbReference>
<dbReference type="GO" id="GO:0030388">
    <property type="term" value="P:fructose 1,6-bisphosphate metabolic process"/>
    <property type="evidence" value="ECO:0007669"/>
    <property type="project" value="TreeGrafter"/>
</dbReference>
<gene>
    <name evidence="9" type="primary">fbp</name>
    <name evidence="13" type="ordered locus">SAR116_1413</name>
</gene>
<dbReference type="CDD" id="cd00354">
    <property type="entry name" value="FBPase"/>
    <property type="match status" value="1"/>
</dbReference>
<feature type="binding site" evidence="9">
    <location>
        <position position="265"/>
    </location>
    <ligand>
        <name>Mg(2+)</name>
        <dbReference type="ChEBI" id="CHEBI:18420"/>
        <label>2</label>
    </ligand>
</feature>
<accession>D5BTQ9</accession>
<reference evidence="13 14" key="1">
    <citation type="journal article" date="2010" name="J. Bacteriol.">
        <title>Complete genome sequence of "Candidatus Puniceispirillum marinum" IMCC1322, a representative of the SAR116 clade in the Alphaproteobacteria.</title>
        <authorList>
            <person name="Oh H.M."/>
            <person name="Kwon K.K."/>
            <person name="Kang I."/>
            <person name="Kang S.G."/>
            <person name="Lee J.H."/>
            <person name="Kim S.J."/>
            <person name="Cho J.C."/>
        </authorList>
    </citation>
    <scope>NUCLEOTIDE SEQUENCE [LARGE SCALE GENOMIC DNA]</scope>
    <source>
        <strain evidence="13 14">IMCC1322</strain>
    </source>
</reference>